<dbReference type="HAMAP" id="MF_00205">
    <property type="entry name" value="UvrA"/>
    <property type="match status" value="1"/>
</dbReference>
<dbReference type="InterPro" id="IPR003439">
    <property type="entry name" value="ABC_transporter-like_ATP-bd"/>
</dbReference>
<dbReference type="PANTHER" id="PTHR43152:SF3">
    <property type="entry name" value="UVRABC SYSTEM PROTEIN A"/>
    <property type="match status" value="1"/>
</dbReference>
<evidence type="ECO:0000256" key="11">
    <source>
        <dbReference type="ARBA" id="ARBA00022881"/>
    </source>
</evidence>
<sequence>MDSILVRGARTHNLKNIDVELPRDKLIVVTGLSGSGKSSLAFDTLYAEGQRRYVESLSTYARQFLSMMEKPDVDHIEGLSPAISIEQKSTSHNPRSTVGTITEIYDYLRLLFARAGTPRCPDHDEELEAQTVSQMVDQVLALPEGSRLMLLAPVVKGRKGEHLQLISELRAQGFVRAVIDGHTVELDDVPALDKKRKHDISVVVDRIKVRPDLQQRLAESFETALNLADGTAIIHFMDGEQEDLAFSSRFACPICGYSLSELEPRLFSFNNPAGACPTCDGLGVRQFFDPDKLISHPELSLAEGAIKGWDRRSIYYFSQLQAVAEHYRFTLDTPWNALARHERDLILNGSDKDDIPFSYVNDRGRKVTREHPFEGVLPNLERRYRETESSMVRDDLAKYLAVRPCPTCDGTRLKREARHVFIDGHNLPTLTRMPVGEAWDYFRQLTLPGRKGEIAVKIVHEIHARLEFLVNVGLDYLTLERSADTLSGGEAQRIRLASQIGAGLVGVMYILDEPSIGLHQRDNDRLLRTLIRLRDLGNTVIVVEHDEDAIRAADHVLDIGPGAGVHGGTIVAQGTPHDIETAPESLTGQYLSGKRCIEVPPYRIPVNPDKQLHLRGATGNNLQSVDLALPLGLFVCVTGVSGSGKSTLINSTLMPIAARELNRATTLTAAPYRSIEGLDQLDKIIDIDQSPIGRTPRSNPATYTGIFTPIRELFSGTQEARARGYKPGRFSFNVKGGRCEACQGEGMIKVEMHFLPDIYVPCDVCKGKRYNRETLEIHYKGKSIHEVLEMTIEEALEFFSPVPAIARRLQTLMDVGLSYVRLGQSATTLSGGEAQRVKLARELAKRDTGQTLYILDEPTTGLHFEDIRQLLGVLHRLRDHGNTVVVIEHNLDVIKTADWIIDLGPEGGSGGGRIIAEGTPEQVAGLEHSHTGNFLAPLLPEPKARKAKRA</sequence>
<dbReference type="Pfam" id="PF00005">
    <property type="entry name" value="ABC_tran"/>
    <property type="match status" value="1"/>
</dbReference>
<keyword evidence="20" id="KW-0378">Hydrolase</keyword>
<reference evidence="20 21" key="1">
    <citation type="submission" date="2019-08" db="EMBL/GenBank/DDBJ databases">
        <title>Bioinformatics analysis of the strain L3 and L5.</title>
        <authorList>
            <person name="Li X."/>
        </authorList>
    </citation>
    <scope>NUCLEOTIDE SEQUENCE [LARGE SCALE GENOMIC DNA]</scope>
    <source>
        <strain evidence="20 21">L3</strain>
    </source>
</reference>
<organism evidence="20 21">
    <name type="scientific">Salinicola corii</name>
    <dbReference type="NCBI Taxonomy" id="2606937"/>
    <lineage>
        <taxon>Bacteria</taxon>
        <taxon>Pseudomonadati</taxon>
        <taxon>Pseudomonadota</taxon>
        <taxon>Gammaproteobacteria</taxon>
        <taxon>Oceanospirillales</taxon>
        <taxon>Halomonadaceae</taxon>
        <taxon>Salinicola</taxon>
    </lineage>
</organism>
<evidence type="ECO:0000256" key="16">
    <source>
        <dbReference type="ARBA" id="ARBA00039316"/>
    </source>
</evidence>
<dbReference type="RefSeq" id="WP_149436424.1">
    <property type="nucleotide sequence ID" value="NZ_VTPX01000010.1"/>
</dbReference>
<dbReference type="Gene3D" id="3.40.50.300">
    <property type="entry name" value="P-loop containing nucleotide triphosphate hydrolases"/>
    <property type="match status" value="3"/>
</dbReference>
<keyword evidence="13 18" id="KW-0234">DNA repair</keyword>
<dbReference type="SUPFAM" id="SSF52540">
    <property type="entry name" value="P-loop containing nucleoside triphosphate hydrolases"/>
    <property type="match status" value="2"/>
</dbReference>
<dbReference type="Proteomes" id="UP000466024">
    <property type="component" value="Unassembled WGS sequence"/>
</dbReference>
<dbReference type="PROSITE" id="PS00211">
    <property type="entry name" value="ABC_TRANSPORTER_1"/>
    <property type="match status" value="2"/>
</dbReference>
<keyword evidence="5 18" id="KW-0547">Nucleotide-binding</keyword>
<dbReference type="GO" id="GO:0003677">
    <property type="term" value="F:DNA binding"/>
    <property type="evidence" value="ECO:0007669"/>
    <property type="project" value="UniProtKB-UniRule"/>
</dbReference>
<evidence type="ECO:0000256" key="17">
    <source>
        <dbReference type="ARBA" id="ARBA00042156"/>
    </source>
</evidence>
<evidence type="ECO:0000256" key="14">
    <source>
        <dbReference type="ARBA" id="ARBA00023236"/>
    </source>
</evidence>
<keyword evidence="6 18" id="KW-0227">DNA damage</keyword>
<keyword evidence="7 18" id="KW-0228">DNA excision</keyword>
<evidence type="ECO:0000256" key="12">
    <source>
        <dbReference type="ARBA" id="ARBA00023125"/>
    </source>
</evidence>
<evidence type="ECO:0000313" key="20">
    <source>
        <dbReference type="EMBL" id="KAA0016623.1"/>
    </source>
</evidence>
<dbReference type="PROSITE" id="PS50893">
    <property type="entry name" value="ABC_TRANSPORTER_2"/>
    <property type="match status" value="1"/>
</dbReference>
<evidence type="ECO:0000313" key="21">
    <source>
        <dbReference type="Proteomes" id="UP000466024"/>
    </source>
</evidence>
<dbReference type="GO" id="GO:0006289">
    <property type="term" value="P:nucleotide-excision repair"/>
    <property type="evidence" value="ECO:0007669"/>
    <property type="project" value="UniProtKB-UniRule"/>
</dbReference>
<dbReference type="GO" id="GO:0016887">
    <property type="term" value="F:ATP hydrolysis activity"/>
    <property type="evidence" value="ECO:0007669"/>
    <property type="project" value="InterPro"/>
</dbReference>
<dbReference type="Gene3D" id="3.30.190.20">
    <property type="match status" value="1"/>
</dbReference>
<name>A0A640WCA5_9GAMM</name>
<dbReference type="GO" id="GO:0009381">
    <property type="term" value="F:excinuclease ABC activity"/>
    <property type="evidence" value="ECO:0007669"/>
    <property type="project" value="UniProtKB-UniRule"/>
</dbReference>
<dbReference type="CDD" id="cd03271">
    <property type="entry name" value="ABC_UvrA_II"/>
    <property type="match status" value="1"/>
</dbReference>
<dbReference type="CDD" id="cd03270">
    <property type="entry name" value="ABC_UvrA_I"/>
    <property type="match status" value="1"/>
</dbReference>
<accession>A0A640WCA5</accession>
<keyword evidence="12 18" id="KW-0238">DNA-binding</keyword>
<keyword evidence="14 18" id="KW-0742">SOS response</keyword>
<dbReference type="Gene3D" id="1.10.8.280">
    <property type="entry name" value="ABC transporter ATPase domain-like"/>
    <property type="match status" value="1"/>
</dbReference>
<comment type="function">
    <text evidence="18">The UvrABC repair system catalyzes the recognition and processing of DNA lesions. UvrA is an ATPase and a DNA-binding protein. A damage recognition complex composed of 2 UvrA and 2 UvrB subunits scans DNA for abnormalities. When the presence of a lesion has been verified by UvrB, the UvrA molecules dissociate.</text>
</comment>
<feature type="zinc finger region" description="C4-type" evidence="18">
    <location>
        <begin position="739"/>
        <end position="765"/>
    </location>
</feature>
<dbReference type="Pfam" id="PF17760">
    <property type="entry name" value="UvrA_inter"/>
    <property type="match status" value="1"/>
</dbReference>
<evidence type="ECO:0000256" key="1">
    <source>
        <dbReference type="ARBA" id="ARBA00004496"/>
    </source>
</evidence>
<dbReference type="InterPro" id="IPR041552">
    <property type="entry name" value="UvrA_DNA-bd"/>
</dbReference>
<feature type="domain" description="ABC transporter" evidence="19">
    <location>
        <begin position="607"/>
        <end position="936"/>
    </location>
</feature>
<keyword evidence="4 18" id="KW-0677">Repeat</keyword>
<dbReference type="Pfam" id="PF17755">
    <property type="entry name" value="UvrA_DNA-bind"/>
    <property type="match status" value="1"/>
</dbReference>
<evidence type="ECO:0000256" key="15">
    <source>
        <dbReference type="ARBA" id="ARBA00038000"/>
    </source>
</evidence>
<evidence type="ECO:0000256" key="3">
    <source>
        <dbReference type="ARBA" id="ARBA00022723"/>
    </source>
</evidence>
<dbReference type="GO" id="GO:0005737">
    <property type="term" value="C:cytoplasm"/>
    <property type="evidence" value="ECO:0007669"/>
    <property type="project" value="UniProtKB-SubCell"/>
</dbReference>
<evidence type="ECO:0000256" key="6">
    <source>
        <dbReference type="ARBA" id="ARBA00022763"/>
    </source>
</evidence>
<keyword evidence="21" id="KW-1185">Reference proteome</keyword>
<evidence type="ECO:0000256" key="18">
    <source>
        <dbReference type="HAMAP-Rule" id="MF_00205"/>
    </source>
</evidence>
<dbReference type="AlphaFoldDB" id="A0A640WCA5"/>
<dbReference type="InterPro" id="IPR041102">
    <property type="entry name" value="UvrA_inter"/>
</dbReference>
<feature type="zinc finger region" description="C4-type" evidence="18">
    <location>
        <begin position="252"/>
        <end position="279"/>
    </location>
</feature>
<dbReference type="NCBIfam" id="NF001503">
    <property type="entry name" value="PRK00349.1"/>
    <property type="match status" value="1"/>
</dbReference>
<dbReference type="EMBL" id="VTPX01000010">
    <property type="protein sequence ID" value="KAA0016623.1"/>
    <property type="molecule type" value="Genomic_DNA"/>
</dbReference>
<gene>
    <name evidence="18 20" type="primary">uvrA</name>
    <name evidence="20" type="ORF">F0A16_16230</name>
</gene>
<comment type="subcellular location">
    <subcellularLocation>
        <location evidence="1 18">Cytoplasm</location>
    </subcellularLocation>
</comment>
<keyword evidence="9 18" id="KW-0862">Zinc</keyword>
<dbReference type="PANTHER" id="PTHR43152">
    <property type="entry name" value="UVRABC SYSTEM PROTEIN A"/>
    <property type="match status" value="1"/>
</dbReference>
<keyword evidence="10 18" id="KW-0067">ATP-binding</keyword>
<dbReference type="GO" id="GO:0009432">
    <property type="term" value="P:SOS response"/>
    <property type="evidence" value="ECO:0007669"/>
    <property type="project" value="UniProtKB-UniRule"/>
</dbReference>
<dbReference type="InterPro" id="IPR027417">
    <property type="entry name" value="P-loop_NTPase"/>
</dbReference>
<comment type="caution">
    <text evidence="20">The sequence shown here is derived from an EMBL/GenBank/DDBJ whole genome shotgun (WGS) entry which is preliminary data.</text>
</comment>
<keyword evidence="3 18" id="KW-0479">Metal-binding</keyword>
<feature type="binding site" evidence="18">
    <location>
        <begin position="31"/>
        <end position="38"/>
    </location>
    <ligand>
        <name>ATP</name>
        <dbReference type="ChEBI" id="CHEBI:30616"/>
    </ligand>
</feature>
<keyword evidence="11 18" id="KW-0267">Excision nuclease</keyword>
<dbReference type="InterPro" id="IPR017871">
    <property type="entry name" value="ABC_transporter-like_CS"/>
</dbReference>
<dbReference type="GO" id="GO:0008270">
    <property type="term" value="F:zinc ion binding"/>
    <property type="evidence" value="ECO:0007669"/>
    <property type="project" value="UniProtKB-UniRule"/>
</dbReference>
<proteinExistence type="inferred from homology"/>
<evidence type="ECO:0000256" key="2">
    <source>
        <dbReference type="ARBA" id="ARBA00022490"/>
    </source>
</evidence>
<comment type="subunit">
    <text evidence="18">Forms a heterotetramer with UvrB during the search for lesions.</text>
</comment>
<dbReference type="GO" id="GO:0005524">
    <property type="term" value="F:ATP binding"/>
    <property type="evidence" value="ECO:0007669"/>
    <property type="project" value="UniProtKB-UniRule"/>
</dbReference>
<comment type="similarity">
    <text evidence="15 18">Belongs to the ABC transporter superfamily. UvrA family.</text>
</comment>
<evidence type="ECO:0000259" key="19">
    <source>
        <dbReference type="PROSITE" id="PS50893"/>
    </source>
</evidence>
<dbReference type="FunFam" id="1.20.1580.10:FF:000002">
    <property type="entry name" value="UvrABC system protein A"/>
    <property type="match status" value="1"/>
</dbReference>
<keyword evidence="2 18" id="KW-0963">Cytoplasm</keyword>
<dbReference type="Gene3D" id="1.20.1580.10">
    <property type="entry name" value="ABC transporter ATPase like domain"/>
    <property type="match status" value="3"/>
</dbReference>
<dbReference type="GO" id="GO:0009380">
    <property type="term" value="C:excinuclease repair complex"/>
    <property type="evidence" value="ECO:0007669"/>
    <property type="project" value="InterPro"/>
</dbReference>
<dbReference type="NCBIfam" id="TIGR00630">
    <property type="entry name" value="uvra"/>
    <property type="match status" value="1"/>
</dbReference>
<evidence type="ECO:0000256" key="13">
    <source>
        <dbReference type="ARBA" id="ARBA00023204"/>
    </source>
</evidence>
<feature type="binding site" evidence="18">
    <location>
        <begin position="639"/>
        <end position="646"/>
    </location>
    <ligand>
        <name>ATP</name>
        <dbReference type="ChEBI" id="CHEBI:30616"/>
    </ligand>
</feature>
<evidence type="ECO:0000256" key="8">
    <source>
        <dbReference type="ARBA" id="ARBA00022771"/>
    </source>
</evidence>
<keyword evidence="8 18" id="KW-0863">Zinc-finger</keyword>
<evidence type="ECO:0000256" key="4">
    <source>
        <dbReference type="ARBA" id="ARBA00022737"/>
    </source>
</evidence>
<dbReference type="FunFam" id="1.10.8.280:FF:000001">
    <property type="entry name" value="UvrABC system protein A"/>
    <property type="match status" value="1"/>
</dbReference>
<protein>
    <recommendedName>
        <fullName evidence="16 18">UvrABC system protein A</fullName>
        <shortName evidence="18">UvrA protein</shortName>
    </recommendedName>
    <alternativeName>
        <fullName evidence="17 18">Excinuclease ABC subunit A</fullName>
    </alternativeName>
</protein>
<dbReference type="InterPro" id="IPR004602">
    <property type="entry name" value="UvrA"/>
</dbReference>
<evidence type="ECO:0000256" key="9">
    <source>
        <dbReference type="ARBA" id="ARBA00022833"/>
    </source>
</evidence>
<evidence type="ECO:0000256" key="10">
    <source>
        <dbReference type="ARBA" id="ARBA00022840"/>
    </source>
</evidence>
<evidence type="ECO:0000256" key="5">
    <source>
        <dbReference type="ARBA" id="ARBA00022741"/>
    </source>
</evidence>
<evidence type="ECO:0000256" key="7">
    <source>
        <dbReference type="ARBA" id="ARBA00022769"/>
    </source>
</evidence>